<dbReference type="Pfam" id="PF01464">
    <property type="entry name" value="SLT"/>
    <property type="match status" value="1"/>
</dbReference>
<sequence>MPDPHYHRDERLIVRLAVVLGVVVGLLTVFSTAKLSPMQQQVSAAEVWVHVEDLSTRSDLDPEFVYAIAWAESSLNPRARSSVARGIMQVSKAAWQQVTEESYRYAWDWRINVRVAVDYLDYLRDFLQDHDSFSYPLLAASYRFGPNYVAEKGFDMDAIETPKNQIYRRLFTGDIRPVELPIEHSVGE</sequence>
<protein>
    <submittedName>
        <fullName evidence="3">Lytic transglycosylase catalytic</fullName>
    </submittedName>
</protein>
<evidence type="ECO:0000256" key="1">
    <source>
        <dbReference type="SAM" id="Phobius"/>
    </source>
</evidence>
<gene>
    <name evidence="3" type="ordered locus">Caka_0807</name>
</gene>
<dbReference type="SUPFAM" id="SSF53955">
    <property type="entry name" value="Lysozyme-like"/>
    <property type="match status" value="1"/>
</dbReference>
<keyword evidence="1" id="KW-1133">Transmembrane helix</keyword>
<reference evidence="3 4" key="1">
    <citation type="journal article" date="2010" name="Stand. Genomic Sci.">
        <title>Complete genome sequence of Coraliomargarita akajimensis type strain (04OKA010-24).</title>
        <authorList>
            <person name="Mavromatis K."/>
            <person name="Abt B."/>
            <person name="Brambilla E."/>
            <person name="Lapidus A."/>
            <person name="Copeland A."/>
            <person name="Deshpande S."/>
            <person name="Nolan M."/>
            <person name="Lucas S."/>
            <person name="Tice H."/>
            <person name="Cheng J.F."/>
            <person name="Han C."/>
            <person name="Detter J.C."/>
            <person name="Woyke T."/>
            <person name="Goodwin L."/>
            <person name="Pitluck S."/>
            <person name="Held B."/>
            <person name="Brettin T."/>
            <person name="Tapia R."/>
            <person name="Ivanova N."/>
            <person name="Mikhailova N."/>
            <person name="Pati A."/>
            <person name="Liolios K."/>
            <person name="Chen A."/>
            <person name="Palaniappan K."/>
            <person name="Land M."/>
            <person name="Hauser L."/>
            <person name="Chang Y.J."/>
            <person name="Jeffries C.D."/>
            <person name="Rohde M."/>
            <person name="Goker M."/>
            <person name="Bristow J."/>
            <person name="Eisen J.A."/>
            <person name="Markowitz V."/>
            <person name="Hugenholtz P."/>
            <person name="Klenk H.P."/>
            <person name="Kyrpides N.C."/>
        </authorList>
    </citation>
    <scope>NUCLEOTIDE SEQUENCE [LARGE SCALE GENOMIC DNA]</scope>
    <source>
        <strain evidence="4">DSM 45221 / IAM 15411 / JCM 23193 / KCTC 12865</strain>
    </source>
</reference>
<evidence type="ECO:0000313" key="4">
    <source>
        <dbReference type="Proteomes" id="UP000000925"/>
    </source>
</evidence>
<evidence type="ECO:0000259" key="2">
    <source>
        <dbReference type="Pfam" id="PF01464"/>
    </source>
</evidence>
<accession>D5EQ63</accession>
<proteinExistence type="predicted"/>
<dbReference type="InterPro" id="IPR008258">
    <property type="entry name" value="Transglycosylase_SLT_dom_1"/>
</dbReference>
<dbReference type="AlphaFoldDB" id="D5EQ63"/>
<dbReference type="RefSeq" id="WP_013042555.1">
    <property type="nucleotide sequence ID" value="NC_014008.1"/>
</dbReference>
<feature type="transmembrane region" description="Helical" evidence="1">
    <location>
        <begin position="12"/>
        <end position="33"/>
    </location>
</feature>
<keyword evidence="1" id="KW-0812">Transmembrane</keyword>
<dbReference type="OrthoDB" id="9815002at2"/>
<dbReference type="EMBL" id="CP001998">
    <property type="protein sequence ID" value="ADE53831.1"/>
    <property type="molecule type" value="Genomic_DNA"/>
</dbReference>
<evidence type="ECO:0000313" key="3">
    <source>
        <dbReference type="EMBL" id="ADE53831.1"/>
    </source>
</evidence>
<keyword evidence="1" id="KW-0472">Membrane</keyword>
<dbReference type="Proteomes" id="UP000000925">
    <property type="component" value="Chromosome"/>
</dbReference>
<dbReference type="eggNOG" id="COG0741">
    <property type="taxonomic scope" value="Bacteria"/>
</dbReference>
<name>D5EQ63_CORAD</name>
<dbReference type="CDD" id="cd00254">
    <property type="entry name" value="LT-like"/>
    <property type="match status" value="1"/>
</dbReference>
<dbReference type="InterPro" id="IPR023346">
    <property type="entry name" value="Lysozyme-like_dom_sf"/>
</dbReference>
<dbReference type="KEGG" id="caa:Caka_0807"/>
<keyword evidence="4" id="KW-1185">Reference proteome</keyword>
<feature type="domain" description="Transglycosylase SLT" evidence="2">
    <location>
        <begin position="56"/>
        <end position="152"/>
    </location>
</feature>
<dbReference type="Gene3D" id="1.10.530.10">
    <property type="match status" value="1"/>
</dbReference>
<organism evidence="3 4">
    <name type="scientific">Coraliomargarita akajimensis (strain DSM 45221 / IAM 15411 / JCM 23193 / KCTC 12865 / 04OKA010-24)</name>
    <dbReference type="NCBI Taxonomy" id="583355"/>
    <lineage>
        <taxon>Bacteria</taxon>
        <taxon>Pseudomonadati</taxon>
        <taxon>Verrucomicrobiota</taxon>
        <taxon>Opitutia</taxon>
        <taxon>Puniceicoccales</taxon>
        <taxon>Coraliomargaritaceae</taxon>
        <taxon>Coraliomargarita</taxon>
    </lineage>
</organism>
<dbReference type="HOGENOM" id="CLU_1438864_0_0_0"/>